<feature type="compositionally biased region" description="Low complexity" evidence="1">
    <location>
        <begin position="24"/>
        <end position="37"/>
    </location>
</feature>
<keyword evidence="3" id="KW-1185">Reference proteome</keyword>
<evidence type="ECO:0000256" key="1">
    <source>
        <dbReference type="SAM" id="MobiDB-lite"/>
    </source>
</evidence>
<reference evidence="2 3" key="1">
    <citation type="submission" date="2021-06" db="EMBL/GenBank/DDBJ databases">
        <authorList>
            <person name="Palmer J.M."/>
        </authorList>
    </citation>
    <scope>NUCLEOTIDE SEQUENCE [LARGE SCALE GENOMIC DNA]</scope>
    <source>
        <strain evidence="2 3">XC_2019</strain>
        <tissue evidence="2">Muscle</tissue>
    </source>
</reference>
<sequence length="140" mass="15612">MKHITVHRINLKAESCSVFDLKKSGPQPAQPSSSQQPMGSTKLERRDSKSPPPDSASSESTVDGTVFAAFFYSGGSMVEDDRLVLTIGEAVMDLMPLHRLNGLPLLKCSSMRFLYLCLTCWMPFLRSYRVLPQESWSPDL</sequence>
<proteinExistence type="predicted"/>
<dbReference type="Proteomes" id="UP001434883">
    <property type="component" value="Unassembled WGS sequence"/>
</dbReference>
<organism evidence="2 3">
    <name type="scientific">Xenoophorus captivus</name>
    <dbReference type="NCBI Taxonomy" id="1517983"/>
    <lineage>
        <taxon>Eukaryota</taxon>
        <taxon>Metazoa</taxon>
        <taxon>Chordata</taxon>
        <taxon>Craniata</taxon>
        <taxon>Vertebrata</taxon>
        <taxon>Euteleostomi</taxon>
        <taxon>Actinopterygii</taxon>
        <taxon>Neopterygii</taxon>
        <taxon>Teleostei</taxon>
        <taxon>Neoteleostei</taxon>
        <taxon>Acanthomorphata</taxon>
        <taxon>Ovalentaria</taxon>
        <taxon>Atherinomorphae</taxon>
        <taxon>Cyprinodontiformes</taxon>
        <taxon>Goodeidae</taxon>
        <taxon>Xenoophorus</taxon>
    </lineage>
</organism>
<comment type="caution">
    <text evidence="2">The sequence shown here is derived from an EMBL/GenBank/DDBJ whole genome shotgun (WGS) entry which is preliminary data.</text>
</comment>
<evidence type="ECO:0000313" key="3">
    <source>
        <dbReference type="Proteomes" id="UP001434883"/>
    </source>
</evidence>
<dbReference type="EMBL" id="JAHRIN010061802">
    <property type="protein sequence ID" value="MEQ2213395.1"/>
    <property type="molecule type" value="Genomic_DNA"/>
</dbReference>
<protein>
    <submittedName>
        <fullName evidence="2">Uncharacterized protein</fullName>
    </submittedName>
</protein>
<evidence type="ECO:0000313" key="2">
    <source>
        <dbReference type="EMBL" id="MEQ2213395.1"/>
    </source>
</evidence>
<name>A0ABV0RZH1_9TELE</name>
<feature type="region of interest" description="Disordered" evidence="1">
    <location>
        <begin position="21"/>
        <end position="61"/>
    </location>
</feature>
<gene>
    <name evidence="2" type="ORF">XENOCAPTIV_014404</name>
</gene>
<accession>A0ABV0RZH1</accession>